<organism evidence="3 4">
    <name type="scientific">Handroanthus impetiginosus</name>
    <dbReference type="NCBI Taxonomy" id="429701"/>
    <lineage>
        <taxon>Eukaryota</taxon>
        <taxon>Viridiplantae</taxon>
        <taxon>Streptophyta</taxon>
        <taxon>Embryophyta</taxon>
        <taxon>Tracheophyta</taxon>
        <taxon>Spermatophyta</taxon>
        <taxon>Magnoliopsida</taxon>
        <taxon>eudicotyledons</taxon>
        <taxon>Gunneridae</taxon>
        <taxon>Pentapetalae</taxon>
        <taxon>asterids</taxon>
        <taxon>lamiids</taxon>
        <taxon>Lamiales</taxon>
        <taxon>Bignoniaceae</taxon>
        <taxon>Crescentiina</taxon>
        <taxon>Tabebuia alliance</taxon>
        <taxon>Handroanthus</taxon>
    </lineage>
</organism>
<comment type="caution">
    <text evidence="3">The sequence shown here is derived from an EMBL/GenBank/DDBJ whole genome shotgun (WGS) entry which is preliminary data.</text>
</comment>
<gene>
    <name evidence="3" type="ORF">CDL12_07402</name>
</gene>
<evidence type="ECO:0000313" key="4">
    <source>
        <dbReference type="Proteomes" id="UP000231279"/>
    </source>
</evidence>
<dbReference type="OrthoDB" id="668456at2759"/>
<dbReference type="STRING" id="429701.A0A2G9HRI9"/>
<feature type="compositionally biased region" description="Low complexity" evidence="2">
    <location>
        <begin position="208"/>
        <end position="224"/>
    </location>
</feature>
<evidence type="ECO:0000256" key="1">
    <source>
        <dbReference type="SAM" id="Coils"/>
    </source>
</evidence>
<evidence type="ECO:0000313" key="3">
    <source>
        <dbReference type="EMBL" id="PIN19910.1"/>
    </source>
</evidence>
<proteinExistence type="predicted"/>
<dbReference type="PANTHER" id="PTHR33623">
    <property type="entry name" value="OS04G0572500 PROTEIN"/>
    <property type="match status" value="1"/>
</dbReference>
<feature type="region of interest" description="Disordered" evidence="2">
    <location>
        <begin position="130"/>
        <end position="157"/>
    </location>
</feature>
<feature type="coiled-coil region" evidence="1">
    <location>
        <begin position="316"/>
        <end position="347"/>
    </location>
</feature>
<feature type="compositionally biased region" description="Acidic residues" evidence="2">
    <location>
        <begin position="254"/>
        <end position="264"/>
    </location>
</feature>
<name>A0A2G9HRI9_9LAMI</name>
<dbReference type="PANTHER" id="PTHR33623:SF4">
    <property type="entry name" value="DUF4378 DOMAIN-CONTAINING PROTEIN"/>
    <property type="match status" value="1"/>
</dbReference>
<dbReference type="AlphaFoldDB" id="A0A2G9HRI9"/>
<keyword evidence="1" id="KW-0175">Coiled coil</keyword>
<dbReference type="EMBL" id="NKXS01001202">
    <property type="protein sequence ID" value="PIN19910.1"/>
    <property type="molecule type" value="Genomic_DNA"/>
</dbReference>
<sequence>MDSRLIIRPRALPKPLLLKDYLLDDMSSCSSNGFKSFPRRKCCTSVPFLHEFDLKTKQKKYSNFNKTPRKPSLSAFQIVMTALKRLPFSAAKLPEKKNVRNSFLPRSFSKKILKRSGFWKRKPDQKEIGQSKCFDKLIKEDSGPPDRSYSSITANRRKSNRWSSDLTVLEECSNLNSSSEVNLNLPEERNDVVEQPNKVACGNRMDVTNGDGPTDSTTSDGSGSANYSTNMKKKQRSSSTEKEQFSPVSVLDCPFDDEDEEDEVSSPFQHRLARVEGTKKKLMKKIQMLEGLAKLEPMNLSNQFALQTHSDDESIEAKFISDIEDEEEDKEDLKQEAKQKAKELLHRAKAAMPSNDDLKLKPCMEKLLLDFFIERVSDSENQCPGGSEMILEEAEDWINGQKRRELLVEWDVQKSRKAYVKEMERRGEWKRLDQENREVALELETEVFAALLDEFVLDISI</sequence>
<reference evidence="4" key="1">
    <citation type="journal article" date="2018" name="Gigascience">
        <title>Genome assembly of the Pink Ipe (Handroanthus impetiginosus, Bignoniaceae), a highly valued, ecologically keystone Neotropical timber forest tree.</title>
        <authorList>
            <person name="Silva-Junior O.B."/>
            <person name="Grattapaglia D."/>
            <person name="Novaes E."/>
            <person name="Collevatti R.G."/>
        </authorList>
    </citation>
    <scope>NUCLEOTIDE SEQUENCE [LARGE SCALE GENOMIC DNA]</scope>
    <source>
        <strain evidence="4">cv. UFG-1</strain>
    </source>
</reference>
<accession>A0A2G9HRI9</accession>
<feature type="region of interest" description="Disordered" evidence="2">
    <location>
        <begin position="177"/>
        <end position="270"/>
    </location>
</feature>
<keyword evidence="4" id="KW-1185">Reference proteome</keyword>
<evidence type="ECO:0000256" key="2">
    <source>
        <dbReference type="SAM" id="MobiDB-lite"/>
    </source>
</evidence>
<protein>
    <recommendedName>
        <fullName evidence="5">DUF4378 domain-containing protein</fullName>
    </recommendedName>
</protein>
<evidence type="ECO:0008006" key="5">
    <source>
        <dbReference type="Google" id="ProtNLM"/>
    </source>
</evidence>
<dbReference type="Proteomes" id="UP000231279">
    <property type="component" value="Unassembled WGS sequence"/>
</dbReference>
<feature type="compositionally biased region" description="Basic and acidic residues" evidence="2">
    <location>
        <begin position="130"/>
        <end position="144"/>
    </location>
</feature>